<evidence type="ECO:0000256" key="1">
    <source>
        <dbReference type="SAM" id="SignalP"/>
    </source>
</evidence>
<keyword evidence="3" id="KW-1185">Reference proteome</keyword>
<dbReference type="RefSeq" id="WP_273632024.1">
    <property type="nucleotide sequence ID" value="NZ_CP117167.1"/>
</dbReference>
<proteinExistence type="predicted"/>
<dbReference type="Proteomes" id="UP001216139">
    <property type="component" value="Chromosome"/>
</dbReference>
<keyword evidence="1" id="KW-0732">Signal</keyword>
<dbReference type="EMBL" id="CP117167">
    <property type="protein sequence ID" value="WCT13717.1"/>
    <property type="molecule type" value="Genomic_DNA"/>
</dbReference>
<accession>A0ABY7TEW8</accession>
<name>A0ABY7TEW8_9SPHI</name>
<evidence type="ECO:0000313" key="3">
    <source>
        <dbReference type="Proteomes" id="UP001216139"/>
    </source>
</evidence>
<gene>
    <name evidence="2" type="ORF">PQO05_07185</name>
</gene>
<feature type="signal peptide" evidence="1">
    <location>
        <begin position="1"/>
        <end position="27"/>
    </location>
</feature>
<organism evidence="2 3">
    <name type="scientific">Mucilaginibacter jinjuensis</name>
    <dbReference type="NCBI Taxonomy" id="1176721"/>
    <lineage>
        <taxon>Bacteria</taxon>
        <taxon>Pseudomonadati</taxon>
        <taxon>Bacteroidota</taxon>
        <taxon>Sphingobacteriia</taxon>
        <taxon>Sphingobacteriales</taxon>
        <taxon>Sphingobacteriaceae</taxon>
        <taxon>Mucilaginibacter</taxon>
    </lineage>
</organism>
<evidence type="ECO:0000313" key="2">
    <source>
        <dbReference type="EMBL" id="WCT13717.1"/>
    </source>
</evidence>
<feature type="chain" id="PRO_5045229526" evidence="1">
    <location>
        <begin position="28"/>
        <end position="183"/>
    </location>
</feature>
<reference evidence="2 3" key="1">
    <citation type="submission" date="2023-02" db="EMBL/GenBank/DDBJ databases">
        <title>Genome sequence of Mucilaginibacter jinjuensis strain KACC 16571.</title>
        <authorList>
            <person name="Kim S."/>
            <person name="Heo J."/>
            <person name="Kwon S.-W."/>
        </authorList>
    </citation>
    <scope>NUCLEOTIDE SEQUENCE [LARGE SCALE GENOMIC DNA]</scope>
    <source>
        <strain evidence="2 3">KACC 16571</strain>
    </source>
</reference>
<sequence length="183" mass="20139">MINKLSTLKIKMMLTALILLTVFSVHAQHTTTIGNTPRTGSSNSTFAVIKGQQVGIKMNAGKKMVKLLKLNFGVENHSNDTLKFKVNVYGFNGTLPDDNLVKQIITGGIPKGNSRVIVDLSPYDIEVNGNILVSIEWLNTQQVTEPSFHIGLFNGGTWNYENNAWKHTPVAGVDFSVLVEKLK</sequence>
<protein>
    <submittedName>
        <fullName evidence="2">Uncharacterized protein</fullName>
    </submittedName>
</protein>